<name>A0A402DJZ3_MICAE</name>
<organism evidence="2 3">
    <name type="scientific">Microcystis aeruginosa NIES-4285</name>
    <dbReference type="NCBI Taxonomy" id="2497681"/>
    <lineage>
        <taxon>Bacteria</taxon>
        <taxon>Bacillati</taxon>
        <taxon>Cyanobacteriota</taxon>
        <taxon>Cyanophyceae</taxon>
        <taxon>Oscillatoriophycideae</taxon>
        <taxon>Chroococcales</taxon>
        <taxon>Microcystaceae</taxon>
        <taxon>Microcystis</taxon>
    </lineage>
</organism>
<dbReference type="AlphaFoldDB" id="A0A402DJZ3"/>
<protein>
    <recommendedName>
        <fullName evidence="4">Lipoprotein</fullName>
    </recommendedName>
</protein>
<sequence>MNKYHFKILSMPLILSLSLLSGCGSSSSDDVAFSCPEEPTLGGTALYQTELVTIPQKNSSKNMAQKTVSGLVSYSQDVGYVFSAKAGQKLITSTQVKDICTAVFSYQDRILIGKPNDKNITIKKDDTYVVKVFSILNPEGQRLFNLDIKLLGGAKIAKLPYISEIPYYFQTIDGITESIRKEQYDKTEKYQTK</sequence>
<proteinExistence type="predicted"/>
<evidence type="ECO:0000313" key="3">
    <source>
        <dbReference type="Proteomes" id="UP000289660"/>
    </source>
</evidence>
<evidence type="ECO:0000256" key="1">
    <source>
        <dbReference type="SAM" id="SignalP"/>
    </source>
</evidence>
<dbReference type="EMBL" id="BIFY01000139">
    <property type="protein sequence ID" value="GCE62478.1"/>
    <property type="molecule type" value="Genomic_DNA"/>
</dbReference>
<reference evidence="3" key="1">
    <citation type="submission" date="2018-12" db="EMBL/GenBank/DDBJ databases">
        <title>Genome sequence of Microcystis aeruginosa NIES-4285.</title>
        <authorList>
            <person name="Tanabe Y."/>
        </authorList>
    </citation>
    <scope>NUCLEOTIDE SEQUENCE [LARGE SCALE GENOMIC DNA]</scope>
    <source>
        <strain evidence="3">NIES-4285</strain>
    </source>
</reference>
<dbReference type="Proteomes" id="UP000289660">
    <property type="component" value="Unassembled WGS sequence"/>
</dbReference>
<gene>
    <name evidence="2" type="ORF">MiAbB_04425</name>
</gene>
<dbReference type="PROSITE" id="PS51257">
    <property type="entry name" value="PROKAR_LIPOPROTEIN"/>
    <property type="match status" value="1"/>
</dbReference>
<evidence type="ECO:0008006" key="4">
    <source>
        <dbReference type="Google" id="ProtNLM"/>
    </source>
</evidence>
<comment type="caution">
    <text evidence="2">The sequence shown here is derived from an EMBL/GenBank/DDBJ whole genome shotgun (WGS) entry which is preliminary data.</text>
</comment>
<accession>A0A402DJZ3</accession>
<feature type="signal peptide" evidence="1">
    <location>
        <begin position="1"/>
        <end position="28"/>
    </location>
</feature>
<feature type="chain" id="PRO_5019179760" description="Lipoprotein" evidence="1">
    <location>
        <begin position="29"/>
        <end position="193"/>
    </location>
</feature>
<dbReference type="Gene3D" id="2.60.120.380">
    <property type="match status" value="1"/>
</dbReference>
<keyword evidence="1" id="KW-0732">Signal</keyword>
<evidence type="ECO:0000313" key="2">
    <source>
        <dbReference type="EMBL" id="GCE62478.1"/>
    </source>
</evidence>